<dbReference type="EMBL" id="CAMPGE010021248">
    <property type="protein sequence ID" value="CAI2379406.1"/>
    <property type="molecule type" value="Genomic_DNA"/>
</dbReference>
<evidence type="ECO:0000313" key="2">
    <source>
        <dbReference type="Proteomes" id="UP001295684"/>
    </source>
</evidence>
<protein>
    <submittedName>
        <fullName evidence="1">Uncharacterized protein</fullName>
    </submittedName>
</protein>
<dbReference type="AlphaFoldDB" id="A0AAD1XUI0"/>
<sequence length="243" mass="28988">MEDLPTKREQDIFEQEKIIEQSVYETSCKIVGKVLNSNAKNCRLYGQIVPGESSYFLVKKMKPIGLRVANLVSVSQSRNWKGFRKMLRFKFIKQFLCFTVKPKSENKHKYAFYHKFVIQMIPRVTVRLKLMNCQISSQQFKKIIYAGRSLKKMEFWRCKMDLKLLKLTENAYYSIEYVRFYMEHYDSSDYENELQDCIEPFLRAASLTNLRKSLEKVQLPTPLKLNERIKEIITTLQFENLRI</sequence>
<evidence type="ECO:0000313" key="1">
    <source>
        <dbReference type="EMBL" id="CAI2379406.1"/>
    </source>
</evidence>
<dbReference type="Proteomes" id="UP001295684">
    <property type="component" value="Unassembled WGS sequence"/>
</dbReference>
<comment type="caution">
    <text evidence="1">The sequence shown here is derived from an EMBL/GenBank/DDBJ whole genome shotgun (WGS) entry which is preliminary data.</text>
</comment>
<reference evidence="1" key="1">
    <citation type="submission" date="2023-07" db="EMBL/GenBank/DDBJ databases">
        <authorList>
            <consortium name="AG Swart"/>
            <person name="Singh M."/>
            <person name="Singh A."/>
            <person name="Seah K."/>
            <person name="Emmerich C."/>
        </authorList>
    </citation>
    <scope>NUCLEOTIDE SEQUENCE</scope>
    <source>
        <strain evidence="1">DP1</strain>
    </source>
</reference>
<name>A0AAD1XUI0_EUPCR</name>
<organism evidence="1 2">
    <name type="scientific">Euplotes crassus</name>
    <dbReference type="NCBI Taxonomy" id="5936"/>
    <lineage>
        <taxon>Eukaryota</taxon>
        <taxon>Sar</taxon>
        <taxon>Alveolata</taxon>
        <taxon>Ciliophora</taxon>
        <taxon>Intramacronucleata</taxon>
        <taxon>Spirotrichea</taxon>
        <taxon>Hypotrichia</taxon>
        <taxon>Euplotida</taxon>
        <taxon>Euplotidae</taxon>
        <taxon>Moneuplotes</taxon>
    </lineage>
</organism>
<keyword evidence="2" id="KW-1185">Reference proteome</keyword>
<gene>
    <name evidence="1" type="ORF">ECRASSUSDP1_LOCUS20816</name>
</gene>
<proteinExistence type="predicted"/>
<accession>A0AAD1XUI0</accession>